<evidence type="ECO:0000313" key="4">
    <source>
        <dbReference type="EMBL" id="GAL78623.1"/>
    </source>
</evidence>
<comment type="caution">
    <text evidence="4">The sequence shown here is derived from an EMBL/GenBank/DDBJ whole genome shotgun (WGS) entry which is preliminary data.</text>
</comment>
<accession>A0A4R8M9V6</accession>
<dbReference type="Pfam" id="PF10988">
    <property type="entry name" value="DUF2807"/>
    <property type="match status" value="1"/>
</dbReference>
<reference evidence="6 7" key="1">
    <citation type="journal article" date="2014" name="Genome Announc.">
        <title>Draft Genome Sequences of Marine Flavobacterium Algibacter lectus Strains SS8 and NR4.</title>
        <authorList>
            <person name="Takatani N."/>
            <person name="Nakanishi M."/>
            <person name="Meirelles P."/>
            <person name="Mino S."/>
            <person name="Suda W."/>
            <person name="Oshima K."/>
            <person name="Hattori M."/>
            <person name="Ohkuma M."/>
            <person name="Hosokawa M."/>
            <person name="Miyashita K."/>
            <person name="Thompson F.L."/>
            <person name="Niwa A."/>
            <person name="Sawabe T."/>
            <person name="Sawabe T."/>
        </authorList>
    </citation>
    <scope>NUCLEOTIDE SEQUENCE [LARGE SCALE GENOMIC DNA]</scope>
    <source>
        <strain evidence="4">JCM 19274</strain>
        <strain evidence="3 7">JCM 19300</strain>
        <strain evidence="6">JCM19274</strain>
    </source>
</reference>
<dbReference type="InterPro" id="IPR021255">
    <property type="entry name" value="DUF2807"/>
</dbReference>
<dbReference type="Gene3D" id="2.160.20.120">
    <property type="match status" value="1"/>
</dbReference>
<keyword evidence="8" id="KW-1185">Reference proteome</keyword>
<sequence>MKTLVKILVLCITTTLFANNEIDKEIGEFKTLKVYDLIEVELVKDNVNKVEITGRNAEDVVIVNKNGLLKIKMSLNEIFDGNNIKIKLHYTALDVIDVNEGSKVFSNDTIEQFEIDLRAQEGASIKIPLKVSYANIKANSGGIVEATGTSTSQKISLYTGGIYNGENLKTTKTDVAIKAAGEAHVTASDEVDVNIRAGGDVYIHGKPKNVTENKAFGGRVKYVD</sequence>
<protein>
    <submittedName>
        <fullName evidence="5">Putative autotransporter adhesin-like protein</fullName>
    </submittedName>
</protein>
<evidence type="ECO:0000259" key="2">
    <source>
        <dbReference type="Pfam" id="PF10988"/>
    </source>
</evidence>
<dbReference type="STRING" id="221126.SAMN04489722_10397"/>
<dbReference type="EMBL" id="SORL01000008">
    <property type="protein sequence ID" value="TDY62403.1"/>
    <property type="molecule type" value="Genomic_DNA"/>
</dbReference>
<name>A0A090WQX4_9FLAO</name>
<organism evidence="4 6">
    <name type="scientific">Algibacter lectus</name>
    <dbReference type="NCBI Taxonomy" id="221126"/>
    <lineage>
        <taxon>Bacteria</taxon>
        <taxon>Pseudomonadati</taxon>
        <taxon>Bacteroidota</taxon>
        <taxon>Flavobacteriia</taxon>
        <taxon>Flavobacteriales</taxon>
        <taxon>Flavobacteriaceae</taxon>
        <taxon>Algibacter</taxon>
    </lineage>
</organism>
<feature type="signal peptide" evidence="1">
    <location>
        <begin position="1"/>
        <end position="18"/>
    </location>
</feature>
<gene>
    <name evidence="5" type="ORF">DFQ06_2241</name>
    <name evidence="4" type="ORF">JCM19274_1087</name>
    <name evidence="3" type="ORF">JCM19300_3084</name>
</gene>
<evidence type="ECO:0000256" key="1">
    <source>
        <dbReference type="SAM" id="SignalP"/>
    </source>
</evidence>
<evidence type="ECO:0000313" key="3">
    <source>
        <dbReference type="EMBL" id="GAL62333.1"/>
    </source>
</evidence>
<dbReference type="Proteomes" id="UP000294824">
    <property type="component" value="Unassembled WGS sequence"/>
</dbReference>
<dbReference type="Proteomes" id="UP000029643">
    <property type="component" value="Unassembled WGS sequence"/>
</dbReference>
<dbReference type="Proteomes" id="UP000029644">
    <property type="component" value="Unassembled WGS sequence"/>
</dbReference>
<evidence type="ECO:0000313" key="6">
    <source>
        <dbReference type="Proteomes" id="UP000029643"/>
    </source>
</evidence>
<evidence type="ECO:0000313" key="7">
    <source>
        <dbReference type="Proteomes" id="UP000029644"/>
    </source>
</evidence>
<dbReference type="OrthoDB" id="704821at2"/>
<feature type="chain" id="PRO_5007383099" evidence="1">
    <location>
        <begin position="19"/>
        <end position="224"/>
    </location>
</feature>
<reference evidence="5 8" key="2">
    <citation type="submission" date="2019-03" db="EMBL/GenBank/DDBJ databases">
        <title>Genomic Encyclopedia of Type Strains, Phase III (KMG-III): the genomes of soil and plant-associated and newly described type strains.</title>
        <authorList>
            <person name="Whitman W."/>
        </authorList>
    </citation>
    <scope>NUCLEOTIDE SEQUENCE [LARGE SCALE GENOMIC DNA]</scope>
    <source>
        <strain evidence="5 8">CECT 8301</strain>
    </source>
</reference>
<accession>A0A090WQX4</accession>
<keyword evidence="1" id="KW-0732">Signal</keyword>
<evidence type="ECO:0000313" key="5">
    <source>
        <dbReference type="EMBL" id="TDY62403.1"/>
    </source>
</evidence>
<dbReference type="RefSeq" id="WP_042496284.1">
    <property type="nucleotide sequence ID" value="NZ_BBNQ01000005.1"/>
</dbReference>
<dbReference type="EMBL" id="BBNU01000003">
    <property type="protein sequence ID" value="GAL78623.1"/>
    <property type="molecule type" value="Genomic_DNA"/>
</dbReference>
<dbReference type="EMBL" id="BBNQ01000005">
    <property type="protein sequence ID" value="GAL62333.1"/>
    <property type="molecule type" value="Genomic_DNA"/>
</dbReference>
<dbReference type="AlphaFoldDB" id="A0A090WQX4"/>
<proteinExistence type="predicted"/>
<evidence type="ECO:0000313" key="8">
    <source>
        <dbReference type="Proteomes" id="UP000294824"/>
    </source>
</evidence>
<feature type="domain" description="Putative auto-transporter adhesin head GIN" evidence="2">
    <location>
        <begin position="28"/>
        <end position="207"/>
    </location>
</feature>